<proteinExistence type="predicted"/>
<reference evidence="1 2" key="1">
    <citation type="submission" date="2024-02" db="EMBL/GenBank/DDBJ databases">
        <title>Seven novel Bacillus-like species.</title>
        <authorList>
            <person name="Liu G."/>
        </authorList>
    </citation>
    <scope>NUCLEOTIDE SEQUENCE [LARGE SCALE GENOMIC DNA]</scope>
    <source>
        <strain evidence="1 2">FJAT-52991</strain>
    </source>
</reference>
<dbReference type="RefSeq" id="WP_338749828.1">
    <property type="nucleotide sequence ID" value="NZ_CP147404.1"/>
</dbReference>
<dbReference type="InterPro" id="IPR012441">
    <property type="entry name" value="DUF1643"/>
</dbReference>
<sequence length="171" mass="19787">MKNSVQISSHTIETKAVFSDCGKYRYSLSRKIVGRDRKITFIMFNPNVRDDIQLGPTANFCFNYAVKHNFGEMELVNLFALRSESISKLKDQVRDQGIDPVGHLNDYYIKEAVKESEKVVLAWGADGGFKRRDKEVLQMIENVPLYCFKKTSKGKPEYPKRTMDVELMEFE</sequence>
<organism evidence="1 2">
    <name type="scientific">Bacillus kandeliae</name>
    <dbReference type="NCBI Taxonomy" id="3129297"/>
    <lineage>
        <taxon>Bacteria</taxon>
        <taxon>Bacillati</taxon>
        <taxon>Bacillota</taxon>
        <taxon>Bacilli</taxon>
        <taxon>Bacillales</taxon>
        <taxon>Bacillaceae</taxon>
        <taxon>Bacillus</taxon>
    </lineage>
</organism>
<dbReference type="EMBL" id="CP147404">
    <property type="protein sequence ID" value="WXB91888.1"/>
    <property type="molecule type" value="Genomic_DNA"/>
</dbReference>
<name>A0ABZ2N2E1_9BACI</name>
<evidence type="ECO:0000313" key="1">
    <source>
        <dbReference type="EMBL" id="WXB91888.1"/>
    </source>
</evidence>
<gene>
    <name evidence="1" type="ORF">WDJ61_11475</name>
</gene>
<dbReference type="Proteomes" id="UP001387364">
    <property type="component" value="Chromosome"/>
</dbReference>
<protein>
    <submittedName>
        <fullName evidence="1">DUF1643 domain-containing protein</fullName>
    </submittedName>
</protein>
<dbReference type="Pfam" id="PF07799">
    <property type="entry name" value="DUF1643"/>
    <property type="match status" value="1"/>
</dbReference>
<keyword evidence="2" id="KW-1185">Reference proteome</keyword>
<accession>A0ABZ2N2E1</accession>
<evidence type="ECO:0000313" key="2">
    <source>
        <dbReference type="Proteomes" id="UP001387364"/>
    </source>
</evidence>